<organism evidence="2 3">
    <name type="scientific">Streptomyces boetiae</name>
    <dbReference type="NCBI Taxonomy" id="3075541"/>
    <lineage>
        <taxon>Bacteria</taxon>
        <taxon>Bacillati</taxon>
        <taxon>Actinomycetota</taxon>
        <taxon>Actinomycetes</taxon>
        <taxon>Kitasatosporales</taxon>
        <taxon>Streptomycetaceae</taxon>
        <taxon>Streptomyces</taxon>
    </lineage>
</organism>
<dbReference type="EMBL" id="JAVREN010000010">
    <property type="protein sequence ID" value="MDT0307319.1"/>
    <property type="molecule type" value="Genomic_DNA"/>
</dbReference>
<evidence type="ECO:0000313" key="3">
    <source>
        <dbReference type="Proteomes" id="UP001183388"/>
    </source>
</evidence>
<evidence type="ECO:0000313" key="2">
    <source>
        <dbReference type="EMBL" id="MDT0307319.1"/>
    </source>
</evidence>
<feature type="compositionally biased region" description="Pro residues" evidence="1">
    <location>
        <begin position="546"/>
        <end position="560"/>
    </location>
</feature>
<name>A0ABU2L6X1_9ACTN</name>
<reference evidence="3" key="1">
    <citation type="submission" date="2023-07" db="EMBL/GenBank/DDBJ databases">
        <title>30 novel species of actinomycetes from the DSMZ collection.</title>
        <authorList>
            <person name="Nouioui I."/>
        </authorList>
    </citation>
    <scope>NUCLEOTIDE SEQUENCE [LARGE SCALE GENOMIC DNA]</scope>
    <source>
        <strain evidence="3">DSM 44917</strain>
    </source>
</reference>
<feature type="region of interest" description="Disordered" evidence="1">
    <location>
        <begin position="131"/>
        <end position="155"/>
    </location>
</feature>
<protein>
    <submittedName>
        <fullName evidence="2">Uncharacterized protein</fullName>
    </submittedName>
</protein>
<sequence>MESAITIRRPGRQWTVRLDPHGRPALGISKIVCSSPRCAPDPRRFRDPLLARMAALAHVREHILHAGAPNCDASCRCAGDNCTRHPRLRRCAGPPALTLVPDLVGRLWVLAEMCAACAAAIPRAKILAGGRPQPRVPRPAPAIAPPASRRGTSTLPDAIRARSCPVCAAEAEAIRQARITETEETSTNPGASLLEPQKWQVPTDFGDRTGAALAYLADQQAGRTPEARLLALLCALGRRRDDFFLATSEHLHPDWMGLGDAAFEELVAIGWLEASLTEVRAAVPGKPPAVCRMPHLATDQKPFNFSKDSRKQFNGWIQRLAGHHLLAGQPAGVRLGALYVTARCLPTGRGVVGPRAMARLCCYSCSYTVLPVLDTLARVGWLEKVESGTTPDRPVTFTLAPAARAFIPGAQPQGRVATGTPTRAVPINLRAREMEIAAWVDAYVARHRHGPPNRDLITAHQAEDPQNFWPEADILRAVAALGESGWLLVDSNRWYRTRPGPTYWKRLAAQQAEQKPTASPDIATARTPRSSGPSQRRVAATAPASVPVPSPKTHPAPWTPVSPRAKATATQRAVPTRSDRASTSQHPGLWLIPGAEAILGPPPCPEAPSASLPQDGRYDEPLAANRTPSRARYQ</sequence>
<dbReference type="RefSeq" id="WP_311630262.1">
    <property type="nucleotide sequence ID" value="NZ_JAVREN010000010.1"/>
</dbReference>
<keyword evidence="3" id="KW-1185">Reference proteome</keyword>
<evidence type="ECO:0000256" key="1">
    <source>
        <dbReference type="SAM" id="MobiDB-lite"/>
    </source>
</evidence>
<gene>
    <name evidence="2" type="ORF">RM780_10125</name>
</gene>
<feature type="compositionally biased region" description="Pro residues" evidence="1">
    <location>
        <begin position="134"/>
        <end position="144"/>
    </location>
</feature>
<comment type="caution">
    <text evidence="2">The sequence shown here is derived from an EMBL/GenBank/DDBJ whole genome shotgun (WGS) entry which is preliminary data.</text>
</comment>
<proteinExistence type="predicted"/>
<dbReference type="Proteomes" id="UP001183388">
    <property type="component" value="Unassembled WGS sequence"/>
</dbReference>
<accession>A0ABU2L6X1</accession>
<feature type="region of interest" description="Disordered" evidence="1">
    <location>
        <begin position="508"/>
        <end position="634"/>
    </location>
</feature>